<evidence type="ECO:0000256" key="2">
    <source>
        <dbReference type="PROSITE-ProRule" id="PRU01002"/>
    </source>
</evidence>
<dbReference type="PANTHER" id="PTHR34122">
    <property type="entry name" value="EXPRESSED PROTEIN-RELATED"/>
    <property type="match status" value="1"/>
</dbReference>
<reference evidence="6" key="2">
    <citation type="submission" date="2016-02" db="EMBL/GenBank/DDBJ databases">
        <authorList>
            <person name="Alioto T."/>
            <person name="Alioto T."/>
        </authorList>
    </citation>
    <scope>NUCLEOTIDE SEQUENCE</scope>
</reference>
<sequence>MRIRKRFPPPSTPSDLHFSQSAAAPQKSEAAQLSEPLGQPSDIVMAISCSNTTRAQPEHDNNGEKTKLKESGGGETWREEQKKKRASNDIRENNIPFEEESTNNTFMQPSSSSAAAAKGDPKVLVPLKKRSGSFERSPKEETQMSARMKSKTNKKCDSSTKTDQDVAQNINHGSSGTGTKKSKRGHAIMEGSRCSRVNGRGWRCCQPTLVGYALCEHHLGKGRVRSMSSVRQCHEVDHRGGAQPLSSGDLGPPQQPSMVTKRRTKVGVVKARSISSLLGQI</sequence>
<evidence type="ECO:0000313" key="5">
    <source>
        <dbReference type="EMBL" id="KZV49266.1"/>
    </source>
</evidence>
<keyword evidence="1" id="KW-0539">Nucleus</keyword>
<evidence type="ECO:0000313" key="6">
    <source>
        <dbReference type="EMBL" id="KZV53317.1"/>
    </source>
</evidence>
<comment type="caution">
    <text evidence="2">Lacks conserved residue(s) required for the propagation of feature annotation.</text>
</comment>
<dbReference type="AlphaFoldDB" id="A0A2Z7D3K2"/>
<keyword evidence="7" id="KW-1185">Reference proteome</keyword>
<feature type="compositionally biased region" description="Polar residues" evidence="3">
    <location>
        <begin position="165"/>
        <end position="179"/>
    </location>
</feature>
<evidence type="ECO:0000256" key="3">
    <source>
        <dbReference type="SAM" id="MobiDB-lite"/>
    </source>
</evidence>
<feature type="compositionally biased region" description="Basic and acidic residues" evidence="3">
    <location>
        <begin position="154"/>
        <end position="164"/>
    </location>
</feature>
<dbReference type="InterPro" id="IPR014977">
    <property type="entry name" value="WRC_dom"/>
</dbReference>
<evidence type="ECO:0000313" key="7">
    <source>
        <dbReference type="Proteomes" id="UP000250235"/>
    </source>
</evidence>
<evidence type="ECO:0000259" key="4">
    <source>
        <dbReference type="PROSITE" id="PS51667"/>
    </source>
</evidence>
<feature type="compositionally biased region" description="Polar residues" evidence="3">
    <location>
        <begin position="13"/>
        <end position="23"/>
    </location>
</feature>
<dbReference type="Pfam" id="PF08879">
    <property type="entry name" value="WRC"/>
    <property type="match status" value="1"/>
</dbReference>
<feature type="compositionally biased region" description="Basic and acidic residues" evidence="3">
    <location>
        <begin position="56"/>
        <end position="92"/>
    </location>
</feature>
<feature type="region of interest" description="Disordered" evidence="3">
    <location>
        <begin position="1"/>
        <end position="184"/>
    </location>
</feature>
<dbReference type="EMBL" id="KQ990519">
    <property type="protein sequence ID" value="KZV53317.1"/>
    <property type="molecule type" value="Genomic_DNA"/>
</dbReference>
<protein>
    <recommendedName>
        <fullName evidence="4">WRC domain-containing protein</fullName>
    </recommendedName>
</protein>
<dbReference type="EMBL" id="KQ993105">
    <property type="protein sequence ID" value="KZV49266.1"/>
    <property type="molecule type" value="Genomic_DNA"/>
</dbReference>
<feature type="compositionally biased region" description="Polar residues" evidence="3">
    <location>
        <begin position="102"/>
        <end position="114"/>
    </location>
</feature>
<dbReference type="PANTHER" id="PTHR34122:SF1">
    <property type="entry name" value="EXPRESSED PROTEIN"/>
    <property type="match status" value="1"/>
</dbReference>
<organism evidence="6 7">
    <name type="scientific">Dorcoceras hygrometricum</name>
    <dbReference type="NCBI Taxonomy" id="472368"/>
    <lineage>
        <taxon>Eukaryota</taxon>
        <taxon>Viridiplantae</taxon>
        <taxon>Streptophyta</taxon>
        <taxon>Embryophyta</taxon>
        <taxon>Tracheophyta</taxon>
        <taxon>Spermatophyta</taxon>
        <taxon>Magnoliopsida</taxon>
        <taxon>eudicotyledons</taxon>
        <taxon>Gunneridae</taxon>
        <taxon>Pentapetalae</taxon>
        <taxon>asterids</taxon>
        <taxon>lamiids</taxon>
        <taxon>Lamiales</taxon>
        <taxon>Gesneriaceae</taxon>
        <taxon>Didymocarpoideae</taxon>
        <taxon>Trichosporeae</taxon>
        <taxon>Loxocarpinae</taxon>
        <taxon>Dorcoceras</taxon>
    </lineage>
</organism>
<gene>
    <name evidence="6" type="ORF">F511_07611</name>
    <name evidence="5" type="ORF">F511_28713</name>
</gene>
<dbReference type="OrthoDB" id="686202at2759"/>
<feature type="compositionally biased region" description="Basic and acidic residues" evidence="3">
    <location>
        <begin position="132"/>
        <end position="142"/>
    </location>
</feature>
<proteinExistence type="predicted"/>
<feature type="domain" description="WRC" evidence="4">
    <location>
        <begin position="188"/>
        <end position="232"/>
    </location>
</feature>
<accession>A0A2Z7D3K2</accession>
<dbReference type="Proteomes" id="UP000250235">
    <property type="component" value="Unassembled WGS sequence"/>
</dbReference>
<name>A0A2Z7D3K2_9LAMI</name>
<evidence type="ECO:0000256" key="1">
    <source>
        <dbReference type="ARBA" id="ARBA00023242"/>
    </source>
</evidence>
<reference evidence="6 7" key="1">
    <citation type="journal article" date="2015" name="Proc. Natl. Acad. Sci. U.S.A.">
        <title>The resurrection genome of Boea hygrometrica: A blueprint for survival of dehydration.</title>
        <authorList>
            <person name="Xiao L."/>
            <person name="Yang G."/>
            <person name="Zhang L."/>
            <person name="Yang X."/>
            <person name="Zhao S."/>
            <person name="Ji Z."/>
            <person name="Zhou Q."/>
            <person name="Hu M."/>
            <person name="Wang Y."/>
            <person name="Chen M."/>
            <person name="Xu Y."/>
            <person name="Jin H."/>
            <person name="Xiao X."/>
            <person name="Hu G."/>
            <person name="Bao F."/>
            <person name="Hu Y."/>
            <person name="Wan P."/>
            <person name="Li L."/>
            <person name="Deng X."/>
            <person name="Kuang T."/>
            <person name="Xiang C."/>
            <person name="Zhu J.K."/>
            <person name="Oliver M.J."/>
            <person name="He Y."/>
        </authorList>
    </citation>
    <scope>NUCLEOTIDE SEQUENCE [LARGE SCALE GENOMIC DNA]</scope>
    <source>
        <strain evidence="7">cv. XS01</strain>
    </source>
</reference>
<dbReference type="PROSITE" id="PS51667">
    <property type="entry name" value="WRC"/>
    <property type="match status" value="1"/>
</dbReference>
<feature type="region of interest" description="Disordered" evidence="3">
    <location>
        <begin position="238"/>
        <end position="263"/>
    </location>
</feature>